<evidence type="ECO:0000313" key="1">
    <source>
        <dbReference type="EMBL" id="MBA4641619.1"/>
    </source>
</evidence>
<dbReference type="AlphaFoldDB" id="A0A7C8ZF37"/>
<organism evidence="1">
    <name type="scientific">Opuntia streptacantha</name>
    <name type="common">Prickly pear cactus</name>
    <name type="synonym">Opuntia cardona</name>
    <dbReference type="NCBI Taxonomy" id="393608"/>
    <lineage>
        <taxon>Eukaryota</taxon>
        <taxon>Viridiplantae</taxon>
        <taxon>Streptophyta</taxon>
        <taxon>Embryophyta</taxon>
        <taxon>Tracheophyta</taxon>
        <taxon>Spermatophyta</taxon>
        <taxon>Magnoliopsida</taxon>
        <taxon>eudicotyledons</taxon>
        <taxon>Gunneridae</taxon>
        <taxon>Pentapetalae</taxon>
        <taxon>Caryophyllales</taxon>
        <taxon>Cactineae</taxon>
        <taxon>Cactaceae</taxon>
        <taxon>Opuntioideae</taxon>
        <taxon>Opuntia</taxon>
    </lineage>
</organism>
<proteinExistence type="predicted"/>
<name>A0A7C8ZF37_OPUST</name>
<protein>
    <submittedName>
        <fullName evidence="1">Uncharacterized protein</fullName>
    </submittedName>
</protein>
<sequence>MKEALHPSLWQKTWILLLHQQKRQLSNTHSPLCHNKYSMNSAEKVMKRRTSPVSFAIIMAERMSPQIDNPSSHGASDWSMIASSPIEMVLYCRKDINRAGICPLVNKNGEK</sequence>
<accession>A0A7C8ZF37</accession>
<dbReference type="EMBL" id="GISG01125088">
    <property type="protein sequence ID" value="MBA4641619.1"/>
    <property type="molecule type" value="Transcribed_RNA"/>
</dbReference>
<reference evidence="1" key="2">
    <citation type="submission" date="2020-07" db="EMBL/GenBank/DDBJ databases">
        <authorList>
            <person name="Vera ALvarez R."/>
            <person name="Arias-Moreno D.M."/>
            <person name="Jimenez-Jacinto V."/>
            <person name="Jimenez-Bremont J.F."/>
            <person name="Swaminathan K."/>
            <person name="Moose S.P."/>
            <person name="Guerrero-Gonzalez M.L."/>
            <person name="Marino-Ramirez L."/>
            <person name="Landsman D."/>
            <person name="Rodriguez-Kessler M."/>
            <person name="Delgado-Sanchez P."/>
        </authorList>
    </citation>
    <scope>NUCLEOTIDE SEQUENCE</scope>
    <source>
        <tissue evidence="1">Cladode</tissue>
    </source>
</reference>
<reference evidence="1" key="1">
    <citation type="journal article" date="2013" name="J. Plant Res.">
        <title>Effect of fungi and light on seed germination of three Opuntia species from semiarid lands of central Mexico.</title>
        <authorList>
            <person name="Delgado-Sanchez P."/>
            <person name="Jimenez-Bremont J.F."/>
            <person name="Guerrero-Gonzalez Mde L."/>
            <person name="Flores J."/>
        </authorList>
    </citation>
    <scope>NUCLEOTIDE SEQUENCE</scope>
    <source>
        <tissue evidence="1">Cladode</tissue>
    </source>
</reference>